<feature type="region of interest" description="Disordered" evidence="1">
    <location>
        <begin position="225"/>
        <end position="244"/>
    </location>
</feature>
<dbReference type="RefSeq" id="XP_066915137.1">
    <property type="nucleotide sequence ID" value="XM_067059036.1"/>
</dbReference>
<dbReference type="PANTHER" id="PTHR34365">
    <property type="entry name" value="ENOLASE (DUF1399)"/>
    <property type="match status" value="1"/>
</dbReference>
<evidence type="ECO:0000313" key="2">
    <source>
        <dbReference type="EnsemblMetazoa" id="CLYHEMP004633.1"/>
    </source>
</evidence>
<dbReference type="AlphaFoldDB" id="A0A7M5V6X7"/>
<dbReference type="EnsemblMetazoa" id="CLYHEMT004633.1">
    <property type="protein sequence ID" value="CLYHEMP004633.1"/>
    <property type="gene ID" value="CLYHEMG004633"/>
</dbReference>
<dbReference type="GeneID" id="136802318"/>
<evidence type="ECO:0000313" key="3">
    <source>
        <dbReference type="Proteomes" id="UP000594262"/>
    </source>
</evidence>
<name>A0A7M5V6X7_9CNID</name>
<sequence>MGNKLPKLESQLNLVNAAIAEYDFLHLVEKHPALYSTPLLENALYRYETFWLPLCKDNPNTMLPAPLDIEWVWHTHILNPYAYRKDCQEILGVIIDHQPAMLRQNFINKARSLWQTKYPDVPFEVNLNEPNPVPLSPDYQRKSSYDIVNAAQRQRSFNYNSSLPHFRDKKFLRKAVKRYKVMLQIKRDNPNAFVVPCYDNDLIWHTHQQHVSLYKGDTSNILGSMLDHDDSTSDRSPGSHLETSSDLTRKLWRKAGVKFGVPGAMYRGDAPLPLIDTMPNRFAGLANQNNFNGYCFYTTQLVRTMQQGNHIKDVLHHVSLMAPNTLYKDSVPCEYNDNILQTNAGTHAFTWRVVHCRNPTLSALEILDVYGNVVATAHTIGSFSLPNSKHVEDPLRCATHSAKTERSMLIRGAKGDYAILRTSWVNFVKGRNPGTLKAEIMILDGKDSYWVPVSPTTTQGNYQWTLRDGLTGAVDFEKGNISFNNQVSAVGEYIALGCALSISFVLCQPRPPPPKEGDDIKPYPAPASNRPNVMHVDNMDMLVAGGLYSRNLPRWYHANCHGGYFYQIHPSYLHHHHHHYYGGCGAGDFGYDYDAGGATFESGDGVESGGGWESGGDSGGGFDFGTSDFDSGGGDWGGSSGDAGGCGGCGGGGSGGCGSSGGGGGCGSSCGGGGGCGSSCGGGGGCGGGGCGGD</sequence>
<protein>
    <submittedName>
        <fullName evidence="2">Uncharacterized protein</fullName>
    </submittedName>
</protein>
<dbReference type="Proteomes" id="UP000594262">
    <property type="component" value="Unplaced"/>
</dbReference>
<evidence type="ECO:0000256" key="1">
    <source>
        <dbReference type="SAM" id="MobiDB-lite"/>
    </source>
</evidence>
<organism evidence="2 3">
    <name type="scientific">Clytia hemisphaerica</name>
    <dbReference type="NCBI Taxonomy" id="252671"/>
    <lineage>
        <taxon>Eukaryota</taxon>
        <taxon>Metazoa</taxon>
        <taxon>Cnidaria</taxon>
        <taxon>Hydrozoa</taxon>
        <taxon>Hydroidolina</taxon>
        <taxon>Leptothecata</taxon>
        <taxon>Obeliida</taxon>
        <taxon>Clytiidae</taxon>
        <taxon>Clytia</taxon>
    </lineage>
</organism>
<proteinExistence type="predicted"/>
<dbReference type="Pfam" id="PF07173">
    <property type="entry name" value="GRDP-like"/>
    <property type="match status" value="1"/>
</dbReference>
<keyword evidence="3" id="KW-1185">Reference proteome</keyword>
<dbReference type="OrthoDB" id="2684236at2759"/>
<dbReference type="PANTHER" id="PTHR34365:SF7">
    <property type="entry name" value="GLYCINE-RICH DOMAIN-CONTAINING PROTEIN 1"/>
    <property type="match status" value="1"/>
</dbReference>
<dbReference type="InterPro" id="IPR009836">
    <property type="entry name" value="GRDP-like"/>
</dbReference>
<accession>A0A7M5V6X7</accession>
<reference evidence="2" key="1">
    <citation type="submission" date="2021-01" db="UniProtKB">
        <authorList>
            <consortium name="EnsemblMetazoa"/>
        </authorList>
    </citation>
    <scope>IDENTIFICATION</scope>
</reference>